<protein>
    <submittedName>
        <fullName evidence="1">Uncharacterized protein</fullName>
    </submittedName>
</protein>
<dbReference type="EMBL" id="JACXVP010000002">
    <property type="protein sequence ID" value="KAG5621323.1"/>
    <property type="molecule type" value="Genomic_DNA"/>
</dbReference>
<name>A0A9J6AAK0_SOLCO</name>
<gene>
    <name evidence="1" type="ORF">H5410_006541</name>
</gene>
<evidence type="ECO:0000313" key="1">
    <source>
        <dbReference type="EMBL" id="KAG5621323.1"/>
    </source>
</evidence>
<evidence type="ECO:0000313" key="2">
    <source>
        <dbReference type="Proteomes" id="UP000824120"/>
    </source>
</evidence>
<keyword evidence="2" id="KW-1185">Reference proteome</keyword>
<accession>A0A9J6AAK0</accession>
<organism evidence="1 2">
    <name type="scientific">Solanum commersonii</name>
    <name type="common">Commerson's wild potato</name>
    <name type="synonym">Commerson's nightshade</name>
    <dbReference type="NCBI Taxonomy" id="4109"/>
    <lineage>
        <taxon>Eukaryota</taxon>
        <taxon>Viridiplantae</taxon>
        <taxon>Streptophyta</taxon>
        <taxon>Embryophyta</taxon>
        <taxon>Tracheophyta</taxon>
        <taxon>Spermatophyta</taxon>
        <taxon>Magnoliopsida</taxon>
        <taxon>eudicotyledons</taxon>
        <taxon>Gunneridae</taxon>
        <taxon>Pentapetalae</taxon>
        <taxon>asterids</taxon>
        <taxon>lamiids</taxon>
        <taxon>Solanales</taxon>
        <taxon>Solanaceae</taxon>
        <taxon>Solanoideae</taxon>
        <taxon>Solaneae</taxon>
        <taxon>Solanum</taxon>
    </lineage>
</organism>
<comment type="caution">
    <text evidence="1">The sequence shown here is derived from an EMBL/GenBank/DDBJ whole genome shotgun (WGS) entry which is preliminary data.</text>
</comment>
<dbReference type="AlphaFoldDB" id="A0A9J6AAK0"/>
<reference evidence="1 2" key="1">
    <citation type="submission" date="2020-09" db="EMBL/GenBank/DDBJ databases">
        <title>De no assembly of potato wild relative species, Solanum commersonii.</title>
        <authorList>
            <person name="Cho K."/>
        </authorList>
    </citation>
    <scope>NUCLEOTIDE SEQUENCE [LARGE SCALE GENOMIC DNA]</scope>
    <source>
        <strain evidence="1">LZ3.2</strain>
        <tissue evidence="1">Leaf</tissue>
    </source>
</reference>
<proteinExistence type="predicted"/>
<sequence>MSCNTSTIQAQAFNTLAHQKWKNRCPPQLVYLSSLPSKRSKMWEYRAEAKYRCSEARDT</sequence>
<dbReference type="Proteomes" id="UP000824120">
    <property type="component" value="Chromosome 2"/>
</dbReference>